<dbReference type="EMBL" id="LR824006">
    <property type="protein sequence ID" value="CAH0600750.1"/>
    <property type="molecule type" value="Genomic_DNA"/>
</dbReference>
<sequence length="758" mass="88806">MGFDKHFNEDHCYLDESADDVAMNVDVKEETYQTSPNTKDEQTTVRYLDNSGSSLGKMNTGTEDSRISAKKALIFLPYSEYCTDHKDLYLHEDEKLVKPGDKFRSQEDFVQYLNENAKRWRFYYKCSDSRKPNTEYESFTYNCVYLRNKEKYKKKGLRKRNNNMKTNCPCKIKLRHLPSEKELTVVYVCNHHDHELSLEEFYKLQHGRRLPPHIKEEIMDLLKLKVDVMKIRAYVEMETGFSMSRPFFCALEKTMKSRNIERVITEDRLMMLREKIAAIDDTATARKVKHRRSLDDMEGSRTPPLKRRSKINDLTISDSSKRIKSHSGNYSNETIQSVKHLQESVKCEIQRNPWVSDQCVPVLQDRIGMESKFDESTEDSVAEVLQEDAQCDAQNELETYSLTIEYYNPEDNNTHDVSNDFSEIIDEGQVNESEDSYIDNIAYETIVTEDNNEIETEILEYVQEDQLVEENVEVHFESEEVTDENEVDFESREVIDQNKEIDYESQGDVDQTDEIHGNTLEVSENEAINEFDNTEVVEESHINDVEYISEVYERHTAHDVGVQTADMKTQMLMPVFDVYMKDGNVTGFVVNDHIINGLKDGVHKGSQTSDDLILSDSQDEEDCDIIHDEISDTYTKHEYVHKYNIDRYMVQPHFPKYVETLAKETYMDVLHMFTNIYNEKAIFKLTTTQRGKEGNTKIWYITENLKKYKKHMNSKERMKQKLQSVFVLKEKVRTLVKQNSELVSRNKQLEEVALKLVT</sequence>
<dbReference type="PANTHER" id="PTHR31569">
    <property type="entry name" value="SWIM-TYPE DOMAIN-CONTAINING PROTEIN"/>
    <property type="match status" value="1"/>
</dbReference>
<accession>A0A9P0C1T1</accession>
<proteinExistence type="predicted"/>
<reference evidence="2" key="1">
    <citation type="submission" date="2021-12" db="EMBL/GenBank/DDBJ databases">
        <authorList>
            <person name="King R."/>
        </authorList>
    </citation>
    <scope>NUCLEOTIDE SEQUENCE</scope>
</reference>
<protein>
    <recommendedName>
        <fullName evidence="4">FAR1 domain-containing protein</fullName>
    </recommendedName>
</protein>
<evidence type="ECO:0000313" key="3">
    <source>
        <dbReference type="Proteomes" id="UP001154114"/>
    </source>
</evidence>
<gene>
    <name evidence="2" type="ORF">CINC_LOCUS9628</name>
</gene>
<dbReference type="OrthoDB" id="8188771at2759"/>
<evidence type="ECO:0000313" key="2">
    <source>
        <dbReference type="EMBL" id="CAH0600750.1"/>
    </source>
</evidence>
<keyword evidence="3" id="KW-1185">Reference proteome</keyword>
<organism evidence="2 3">
    <name type="scientific">Chrysodeixis includens</name>
    <name type="common">Soybean looper</name>
    <name type="synonym">Pseudoplusia includens</name>
    <dbReference type="NCBI Taxonomy" id="689277"/>
    <lineage>
        <taxon>Eukaryota</taxon>
        <taxon>Metazoa</taxon>
        <taxon>Ecdysozoa</taxon>
        <taxon>Arthropoda</taxon>
        <taxon>Hexapoda</taxon>
        <taxon>Insecta</taxon>
        <taxon>Pterygota</taxon>
        <taxon>Neoptera</taxon>
        <taxon>Endopterygota</taxon>
        <taxon>Lepidoptera</taxon>
        <taxon>Glossata</taxon>
        <taxon>Ditrysia</taxon>
        <taxon>Noctuoidea</taxon>
        <taxon>Noctuidae</taxon>
        <taxon>Plusiinae</taxon>
        <taxon>Chrysodeixis</taxon>
    </lineage>
</organism>
<keyword evidence="1" id="KW-0175">Coiled coil</keyword>
<feature type="coiled-coil region" evidence="1">
    <location>
        <begin position="705"/>
        <end position="752"/>
    </location>
</feature>
<dbReference type="AlphaFoldDB" id="A0A9P0C1T1"/>
<evidence type="ECO:0000256" key="1">
    <source>
        <dbReference type="SAM" id="Coils"/>
    </source>
</evidence>
<dbReference type="InterPro" id="IPR052579">
    <property type="entry name" value="Zinc_finger_SWIM"/>
</dbReference>
<dbReference type="PANTHER" id="PTHR31569:SF4">
    <property type="entry name" value="SWIM-TYPE DOMAIN-CONTAINING PROTEIN"/>
    <property type="match status" value="1"/>
</dbReference>
<name>A0A9P0C1T1_CHRIL</name>
<dbReference type="Proteomes" id="UP001154114">
    <property type="component" value="Chromosome 3"/>
</dbReference>
<evidence type="ECO:0008006" key="4">
    <source>
        <dbReference type="Google" id="ProtNLM"/>
    </source>
</evidence>